<evidence type="ECO:0000256" key="2">
    <source>
        <dbReference type="SAM" id="MobiDB-lite"/>
    </source>
</evidence>
<keyword evidence="4" id="KW-1185">Reference proteome</keyword>
<name>A0A1A9ZUW4_GLOPL</name>
<feature type="region of interest" description="Disordered" evidence="2">
    <location>
        <begin position="2263"/>
        <end position="2290"/>
    </location>
</feature>
<feature type="compositionally biased region" description="Basic and acidic residues" evidence="2">
    <location>
        <begin position="483"/>
        <end position="500"/>
    </location>
</feature>
<feature type="region of interest" description="Disordered" evidence="2">
    <location>
        <begin position="616"/>
        <end position="642"/>
    </location>
</feature>
<feature type="region of interest" description="Disordered" evidence="2">
    <location>
        <begin position="1084"/>
        <end position="1108"/>
    </location>
</feature>
<organism evidence="3 4">
    <name type="scientific">Glossina pallidipes</name>
    <name type="common">Tsetse fly</name>
    <dbReference type="NCBI Taxonomy" id="7398"/>
    <lineage>
        <taxon>Eukaryota</taxon>
        <taxon>Metazoa</taxon>
        <taxon>Ecdysozoa</taxon>
        <taxon>Arthropoda</taxon>
        <taxon>Hexapoda</taxon>
        <taxon>Insecta</taxon>
        <taxon>Pterygota</taxon>
        <taxon>Neoptera</taxon>
        <taxon>Endopterygota</taxon>
        <taxon>Diptera</taxon>
        <taxon>Brachycera</taxon>
        <taxon>Muscomorpha</taxon>
        <taxon>Hippoboscoidea</taxon>
        <taxon>Glossinidae</taxon>
        <taxon>Glossina</taxon>
    </lineage>
</organism>
<feature type="compositionally biased region" description="Low complexity" evidence="2">
    <location>
        <begin position="1092"/>
        <end position="1104"/>
    </location>
</feature>
<evidence type="ECO:0000313" key="3">
    <source>
        <dbReference type="EnsemblMetazoa" id="GPAI025837-PA"/>
    </source>
</evidence>
<protein>
    <submittedName>
        <fullName evidence="3">Uncharacterized protein</fullName>
    </submittedName>
</protein>
<accession>A0A1A9ZUW4</accession>
<proteinExistence type="predicted"/>
<feature type="region of interest" description="Disordered" evidence="2">
    <location>
        <begin position="483"/>
        <end position="502"/>
    </location>
</feature>
<feature type="compositionally biased region" description="Basic residues" evidence="2">
    <location>
        <begin position="628"/>
        <end position="641"/>
    </location>
</feature>
<reference evidence="4" key="1">
    <citation type="submission" date="2014-03" db="EMBL/GenBank/DDBJ databases">
        <authorList>
            <person name="Aksoy S."/>
            <person name="Warren W."/>
            <person name="Wilson R.K."/>
        </authorList>
    </citation>
    <scope>NUCLEOTIDE SEQUENCE [LARGE SCALE GENOMIC DNA]</scope>
    <source>
        <strain evidence="4">IAEA</strain>
    </source>
</reference>
<keyword evidence="1" id="KW-0175">Coiled coil</keyword>
<feature type="compositionally biased region" description="Polar residues" evidence="2">
    <location>
        <begin position="1757"/>
        <end position="1768"/>
    </location>
</feature>
<feature type="compositionally biased region" description="Basic residues" evidence="2">
    <location>
        <begin position="1968"/>
        <end position="1978"/>
    </location>
</feature>
<feature type="region of interest" description="Disordered" evidence="2">
    <location>
        <begin position="1944"/>
        <end position="2007"/>
    </location>
</feature>
<dbReference type="Proteomes" id="UP000092445">
    <property type="component" value="Unassembled WGS sequence"/>
</dbReference>
<feature type="region of interest" description="Disordered" evidence="2">
    <location>
        <begin position="1745"/>
        <end position="1774"/>
    </location>
</feature>
<dbReference type="EnsemblMetazoa" id="GPAI025837-RA">
    <property type="protein sequence ID" value="GPAI025837-PA"/>
    <property type="gene ID" value="GPAI025837"/>
</dbReference>
<feature type="region of interest" description="Disordered" evidence="2">
    <location>
        <begin position="1318"/>
        <end position="1338"/>
    </location>
</feature>
<evidence type="ECO:0000256" key="1">
    <source>
        <dbReference type="SAM" id="Coils"/>
    </source>
</evidence>
<sequence>MSLTSLPKQSNFELMQRNAGTDGYMMTAEKLSQYQYDSLNSSPKYYQLLNVADSNDSELRYNASEKNKQQFESLLCNQKDAGIQNSSFDNLQYIQQHQPREQNQFRSPQPFVFNTSSGLSSNTSCGYNRLSHGNELSSASTQRQFCQFYNTQHHCDYIISDYMDKIATRISMLETELKFAWRGLDMLSTEYSKIWSRMEKLESISMEQQSVINNLMGLMAVKEQQEKVQHLDLVVHSTSNHLDYEKDLMTDDFIAFLEQQPKFLDHELGNANKITNDFDMRGEQERPIPEHQIMRNEVIILSKLLEEQRKSQKETTISPPFAADVVNCKSPHLKCDPAVEFPDLAAKLRSSRVIPALSTPSQQRTQEIDGELRRKICSNADLYLYEHQQQSELLKHILNRRSVSNRTISLDRGLNDQTFKTITPSKEMILLSAQKNTASQLLNSSMFQRNETTDHQNDLEHRMETAAIGEDGNEQIKFSRENVSETGEAHHQSKQIDDKSGGGVMSLMLANDVTKNDEHFYKTLNEAYRENSLAVEFSNIENLLQRSEQQHDQYLVGFSSSSTRTNSALDMIREDNEDEINNEEKSRTAIDVGFAVKCEDLLSSTLLPVQTPITTTATLTASPNRKEREHKKHKKKKHHHKNEMEMLNNLKSALAHAGTQADANCLHQPSRLSIYNNSATGLIVSALGSSDPNSKKTGRPLNKDDDFSSDRSTTSFSIQIASFAGNNYNNCDGSVIDSITDVLLSEINKINDLEVLSAEQIDRLRRLIISKHLFFEKLQQVDKNLIMLLLNPITLSEEMHSLDGDNLKKFELVLRKLEKNIDTLKKLVGNSFDNYKLKCAEKNKAAEATTETCVAKKDRKTVPLSYSRSSLLVKGTPFRFNFADNSAQLEENNTNLNEQLKQLETQEKEMHFKKHLHKQIPNALTTESANESPSHERFLLESTHNYCKELNHTSSSNIYNNDEYIKSLKRNLERHNSMLFLLHLQNPEHQTKIGNYAGIEIDSILDDVTEVQSPPPPAPDLEVFTPANNPEHDIQYKNNTYSKYSRSYNSLPLHNISESNTNITINPFVMDSACLMRENASVRTISPKQTKSDSGLSSMSGVSSWEKSPNSPISIALVSDSNPFFTKYQNINAEMFHLVAKRHPQIRPRTEELIQTEELPMASIIDDIQHYNQVGGKDKPYAFTEENLNYIRELSKNMPICSAYENKSMFRIFDHEVLEDQPDVRTVDEMLAWDQRQQQLEQRRTPDLLRTQETKTAKDEVRCKTITGFEPVPKLTNLQNRQRQLTDRLVYYPTSNLMADANNRFKLEYVDADITTETAENHEEPQQDNLNGTLAENRDVTLGRKRPYSVCMPPLRTRSSNNDQVVHTSLAIVSILSGNENQNNKHPRMWSKISNILTDNFRFKRSTRYNRSQSLPSGDCETQRPKVRLRGQACSYPSVVSNSLDRHIHSSSRDRNSMVLHSVNGTAVKTTSRHKKRSSFTTTMNNFMQKAKTYRRSSFGLRHGISLSDPEVDLPSFTSSDNDDSVASDYGSDRLNTVTPEVEHNTNTECPKKIDESVHGIEKLAEVGVELLEAKMRNIEHNLLDSEQQEIHARIDKEAKSRSVSMQAKCMQSSTEVFLCIENMRSATTKVSEAQSVAPPPTTNMEIISNNISDNNRVKDTNLSDNYVCQAFALNPINNPRHLQKENSLFIDDNNIPDCSPGVNNSSSENNKIFHASVDNNTAAVNKSITSGRLLASQSLEIPALGNSREDDDNRSQHSYRTFSSSRRQSTEDSIDTDDEYFCYELRQLDELERQQKLEMQNQQLQKKNSGSQKVADRQLFNQIDQLNNSEDLLLKEHQPNEEVKALMSQVLQELQFIVKLQPEARQQFNRTSLNERSCNVRLSHIHEKHTKVADIHSAWQDVNGDDTSTVFYEDKEIKTVSSQNVISDSRVLHEEIYEQTLETIPRTDQENRQQQKQQRLQNEKAPQKRYKKRRGMKRSTITGENMFENGGNEHQPFSSSSSLSSDDDGKLLHITEYKAPKSCVKALENQKHDIKPTSVRSMDKFSDQEMFFENIVVDEKDCINETVWLDAEKPLQSVSSGATSGPDTPTELSDVADETDKQLCRIAPNYKAFKKNKMFEKSTDDQSNGIEPITFLENTKSSMRTEEFNRFDDNAVEIVSDLVKSTTQETVDISSPVQAAHVTNETKNEFPINSAITNDNTKIESKTEIIISSSLCDDFGEMAINEMKPVKKSVNTELCTDQSSNGNLSSSKWKLLKTLKERKLEEKNNQEKMKEDELNKQRDKVSHKN</sequence>
<evidence type="ECO:0000313" key="4">
    <source>
        <dbReference type="Proteomes" id="UP000092445"/>
    </source>
</evidence>
<feature type="coiled-coil region" evidence="1">
    <location>
        <begin position="886"/>
        <end position="913"/>
    </location>
</feature>
<dbReference type="VEuPathDB" id="VectorBase:GPAI025837"/>
<dbReference type="STRING" id="7398.A0A1A9ZUW4"/>
<reference evidence="3" key="2">
    <citation type="submission" date="2020-05" db="UniProtKB">
        <authorList>
            <consortium name="EnsemblMetazoa"/>
        </authorList>
    </citation>
    <scope>IDENTIFICATION</scope>
    <source>
        <strain evidence="3">IAEA</strain>
    </source>
</reference>
<feature type="region of interest" description="Disordered" evidence="2">
    <location>
        <begin position="687"/>
        <end position="711"/>
    </location>
</feature>
<feature type="region of interest" description="Disordered" evidence="2">
    <location>
        <begin position="1510"/>
        <end position="1534"/>
    </location>
</feature>